<reference evidence="12 16" key="5">
    <citation type="submission" date="2018-08" db="EMBL/GenBank/DDBJ databases">
        <title>Freshwater and sediment microbial communities from various areas in North America, analyzing microbe dynamics in response to fracking.</title>
        <authorList>
            <person name="Lamendella R."/>
        </authorList>
    </citation>
    <scope>NUCLEOTIDE SEQUENCE [LARGE SCALE GENOMIC DNA]</scope>
    <source>
        <strain evidence="12 16">DB-1</strain>
    </source>
</reference>
<feature type="transmembrane region" description="Helical" evidence="6">
    <location>
        <begin position="140"/>
        <end position="164"/>
    </location>
</feature>
<organism evidence="8">
    <name type="scientific">Bacillus mycoides</name>
    <dbReference type="NCBI Taxonomy" id="1405"/>
    <lineage>
        <taxon>Bacteria</taxon>
        <taxon>Bacillati</taxon>
        <taxon>Bacillota</taxon>
        <taxon>Bacilli</taxon>
        <taxon>Bacillales</taxon>
        <taxon>Bacillaceae</taxon>
        <taxon>Bacillus</taxon>
        <taxon>Bacillus cereus group</taxon>
    </lineage>
</organism>
<feature type="transmembrane region" description="Helical" evidence="6">
    <location>
        <begin position="253"/>
        <end position="271"/>
    </location>
</feature>
<dbReference type="Proteomes" id="UP000194131">
    <property type="component" value="Unassembled WGS sequence"/>
</dbReference>
<dbReference type="Proteomes" id="UP000256530">
    <property type="component" value="Unassembled WGS sequence"/>
</dbReference>
<evidence type="ECO:0000313" key="9">
    <source>
        <dbReference type="EMBL" id="EJR43133.1"/>
    </source>
</evidence>
<feature type="transmembrane region" description="Helical" evidence="6">
    <location>
        <begin position="283"/>
        <end position="302"/>
    </location>
</feature>
<keyword evidence="3 6" id="KW-0812">Transmembrane</keyword>
<accession>C2Q0X5</accession>
<evidence type="ECO:0000256" key="1">
    <source>
        <dbReference type="ARBA" id="ARBA00004651"/>
    </source>
</evidence>
<keyword evidence="4 6" id="KW-1133">Transmembrane helix</keyword>
<feature type="transmembrane region" description="Helical" evidence="6">
    <location>
        <begin position="48"/>
        <end position="68"/>
    </location>
</feature>
<reference evidence="9 13" key="2">
    <citation type="submission" date="2012-04" db="EMBL/GenBank/DDBJ databases">
        <title>The Genome Sequence of Bacillus cereus VD078.</title>
        <authorList>
            <consortium name="The Broad Institute Genome Sequencing Platform"/>
            <consortium name="The Broad Institute Genome Sequencing Center for Infectious Disease"/>
            <person name="Feldgarden M."/>
            <person name="Van der Auwera G.A."/>
            <person name="Mahillon J."/>
            <person name="Duprez V."/>
            <person name="Timmery S."/>
            <person name="Mattelet C."/>
            <person name="Dierick K."/>
            <person name="Sun M."/>
            <person name="Yu Z."/>
            <person name="Zhu L."/>
            <person name="Hu X."/>
            <person name="Shank E.B."/>
            <person name="Swiecicka I."/>
            <person name="Hansen B.M."/>
            <person name="Andrup L."/>
            <person name="Young S.K."/>
            <person name="Zeng Q."/>
            <person name="Gargeya S."/>
            <person name="Fitzgerald M."/>
            <person name="Haas B."/>
            <person name="Abouelleil A."/>
            <person name="Alvarado L."/>
            <person name="Arachchi H.M."/>
            <person name="Berlin A."/>
            <person name="Chapman S.B."/>
            <person name="Goldberg J."/>
            <person name="Griggs A."/>
            <person name="Gujja S."/>
            <person name="Hansen M."/>
            <person name="Howarth C."/>
            <person name="Imamovic A."/>
            <person name="Larimer J."/>
            <person name="McCowen C."/>
            <person name="Montmayeur A."/>
            <person name="Murphy C."/>
            <person name="Neiman D."/>
            <person name="Pearson M."/>
            <person name="Priest M."/>
            <person name="Roberts A."/>
            <person name="Saif S."/>
            <person name="Shea T."/>
            <person name="Sisk P."/>
            <person name="Sykes S."/>
            <person name="Wortman J."/>
            <person name="Nusbaum C."/>
            <person name="Birren B."/>
        </authorList>
    </citation>
    <scope>NUCLEOTIDE SEQUENCE [LARGE SCALE GENOMIC DNA]</scope>
    <source>
        <strain evidence="9 13">VD078</strain>
    </source>
</reference>
<name>A0A084J2Y0_BACMY</name>
<gene>
    <name evidence="11" type="ORF">BACWE_16460</name>
    <name evidence="8" type="ORF">bcere0026_40420</name>
    <name evidence="12" type="ORF">DET55_102368</name>
    <name evidence="9" type="ORF">III_01208</name>
    <name evidence="10" type="ORF">S3E15_03666</name>
</gene>
<dbReference type="Gene3D" id="1.20.1250.20">
    <property type="entry name" value="MFS general substrate transporter like domains"/>
    <property type="match status" value="1"/>
</dbReference>
<dbReference type="PANTHER" id="PTHR23526">
    <property type="entry name" value="INTEGRAL MEMBRANE TRANSPORT PROTEIN-RELATED"/>
    <property type="match status" value="1"/>
</dbReference>
<dbReference type="FunFam" id="1.20.1250.20:FF:000712">
    <property type="entry name" value="Transporter, MFS superfamily"/>
    <property type="match status" value="1"/>
</dbReference>
<feature type="domain" description="Major facilitator superfamily (MFS) profile" evidence="7">
    <location>
        <begin position="1"/>
        <end position="199"/>
    </location>
</feature>
<evidence type="ECO:0000313" key="10">
    <source>
        <dbReference type="EMBL" id="OSX95068.1"/>
    </source>
</evidence>
<dbReference type="PANTHER" id="PTHR23526:SF2">
    <property type="entry name" value="MAJOR FACILITATOR SUPERFAMILY (MFS) PROFILE DOMAIN-CONTAINING PROTEIN"/>
    <property type="match status" value="1"/>
</dbReference>
<dbReference type="Pfam" id="PF07690">
    <property type="entry name" value="MFS_1"/>
    <property type="match status" value="1"/>
</dbReference>
<dbReference type="EMBL" id="ACMP01000112">
    <property type="protein sequence ID" value="EEL68951.1"/>
    <property type="molecule type" value="Genomic_DNA"/>
</dbReference>
<evidence type="ECO:0000256" key="4">
    <source>
        <dbReference type="ARBA" id="ARBA00022989"/>
    </source>
</evidence>
<dbReference type="Proteomes" id="UP000001753">
    <property type="component" value="Chromosome"/>
</dbReference>
<evidence type="ECO:0000313" key="16">
    <source>
        <dbReference type="Proteomes" id="UP000256530"/>
    </source>
</evidence>
<evidence type="ECO:0000313" key="11">
    <source>
        <dbReference type="EMBL" id="PJN71296.1"/>
    </source>
</evidence>
<feature type="transmembrane region" description="Helical" evidence="6">
    <location>
        <begin position="352"/>
        <end position="372"/>
    </location>
</feature>
<feature type="transmembrane region" description="Helical" evidence="6">
    <location>
        <begin position="378"/>
        <end position="396"/>
    </location>
</feature>
<evidence type="ECO:0000313" key="14">
    <source>
        <dbReference type="Proteomes" id="UP000194131"/>
    </source>
</evidence>
<dbReference type="SUPFAM" id="SSF103473">
    <property type="entry name" value="MFS general substrate transporter"/>
    <property type="match status" value="1"/>
</dbReference>
<comment type="subcellular location">
    <subcellularLocation>
        <location evidence="1">Cell membrane</location>
        <topology evidence="1">Multi-pass membrane protein</topology>
    </subcellularLocation>
</comment>
<evidence type="ECO:0000313" key="12">
    <source>
        <dbReference type="EMBL" id="REF40986.1"/>
    </source>
</evidence>
<evidence type="ECO:0000259" key="7">
    <source>
        <dbReference type="PROSITE" id="PS50850"/>
    </source>
</evidence>
<dbReference type="InterPro" id="IPR011701">
    <property type="entry name" value="MFS"/>
</dbReference>
<feature type="transmembrane region" description="Helical" evidence="6">
    <location>
        <begin position="308"/>
        <end position="332"/>
    </location>
</feature>
<dbReference type="Proteomes" id="UP000006976">
    <property type="component" value="Unassembled WGS sequence"/>
</dbReference>
<sequence>MKWKHVIGDVEVNRDLVLLLVIGGLYTLAISLSNTFVNIYLWKQTQNYVNLGLYNLASVVLQPLTFLVGGKLAKRIDRSILLRIGVGTLAVFFIVVLVAGKSASHYILLMGALLGVGYGFYWLAFNLLTFEITEPETRDFFNGFLGLLTSFSGMIGPIAAGYTISRMEKWSGYTVVFFLSLMLFAVAVVLSFFLSKRECEGRYEIVQVLKERQVDENWGRITRAHFFQGLREGTFIFVISVYVYLASGSELALGKYSLVNSAVSFVCYYLVARMLKKEWRKKAILLGGIILYAVVFLVIFNVTYTKLLIYAACIAVAYPILLVPYGSMTYDVIGRAKQAREWRVEYIVVRELWLNAGRICSILSFLCAVIFFPPEKSLPFLLCILGAGHFLIYFAVKNVKYDEGNVNKTSVVAQGSTQNQTEPEG</sequence>
<dbReference type="AlphaFoldDB" id="A0A084J2Y0"/>
<feature type="transmembrane region" description="Helical" evidence="6">
    <location>
        <begin position="106"/>
        <end position="128"/>
    </location>
</feature>
<dbReference type="InterPro" id="IPR052528">
    <property type="entry name" value="Sugar_transport-like"/>
</dbReference>
<dbReference type="GO" id="GO:0022857">
    <property type="term" value="F:transmembrane transporter activity"/>
    <property type="evidence" value="ECO:0007669"/>
    <property type="project" value="InterPro"/>
</dbReference>
<reference evidence="10 14" key="4">
    <citation type="submission" date="2016-12" db="EMBL/GenBank/DDBJ databases">
        <title>Genome Sequences of Twelve Sporeforming Bacillus Species Isolated from Foods.</title>
        <authorList>
            <person name="De Jong A."/>
            <person name="Holsappel S."/>
            <person name="Kuipers O.P."/>
        </authorList>
    </citation>
    <scope>NUCLEOTIDE SEQUENCE [LARGE SCALE GENOMIC DNA]</scope>
    <source>
        <strain evidence="10 14">S3E15</strain>
    </source>
</reference>
<evidence type="ECO:0000313" key="8">
    <source>
        <dbReference type="EMBL" id="EEL68951.1"/>
    </source>
</evidence>
<dbReference type="EMBL" id="MRWU01000003">
    <property type="protein sequence ID" value="OSX95068.1"/>
    <property type="molecule type" value="Genomic_DNA"/>
</dbReference>
<accession>A0A0D6SPH8</accession>
<keyword evidence="5 6" id="KW-0472">Membrane</keyword>
<accession>J8ITY9</accession>
<dbReference type="EMBL" id="QTTY01000002">
    <property type="protein sequence ID" value="REF40986.1"/>
    <property type="molecule type" value="Genomic_DNA"/>
</dbReference>
<evidence type="ECO:0000313" key="15">
    <source>
        <dbReference type="Proteomes" id="UP000236165"/>
    </source>
</evidence>
<dbReference type="PROSITE" id="PS50850">
    <property type="entry name" value="MFS"/>
    <property type="match status" value="1"/>
</dbReference>
<reference evidence="8" key="1">
    <citation type="journal article" date="2012" name="Genome Res.">
        <title>Genomic characterization of the Bacillus cereus sensu lato species: Backdrop to the evolution of Bacillus anthracis.</title>
        <authorList>
            <person name="Zwick M.E."/>
            <person name="Joseph S.J."/>
            <person name="Didelot X."/>
            <person name="Chen P.E."/>
            <person name="Bishop-Lilly K.A."/>
            <person name="Stewart A.C."/>
            <person name="Willner K."/>
            <person name="Nolan N."/>
            <person name="Lentz S."/>
            <person name="Thomason M.K."/>
            <person name="Sozhamannan S."/>
            <person name="Mateczun A.J."/>
            <person name="Du L."/>
            <person name="Read T.D."/>
        </authorList>
    </citation>
    <scope>NUCLEOTIDE SEQUENCE [LARGE SCALE GENOMIC DNA]</scope>
    <source>
        <strain evidence="8">AH603</strain>
    </source>
</reference>
<comment type="caution">
    <text evidence="8">The sequence shown here is derived from an EMBL/GenBank/DDBJ whole genome shotgun (WGS) entry which is preliminary data.</text>
</comment>
<dbReference type="InterPro" id="IPR020846">
    <property type="entry name" value="MFS_dom"/>
</dbReference>
<accession>A0A084J2Y0</accession>
<feature type="transmembrane region" description="Helical" evidence="6">
    <location>
        <begin position="170"/>
        <end position="194"/>
    </location>
</feature>
<dbReference type="GeneID" id="66266150"/>
<accession>C2XZA8</accession>
<feature type="transmembrane region" description="Helical" evidence="6">
    <location>
        <begin position="229"/>
        <end position="247"/>
    </location>
</feature>
<feature type="transmembrane region" description="Helical" evidence="6">
    <location>
        <begin position="16"/>
        <end position="42"/>
    </location>
</feature>
<proteinExistence type="predicted"/>
<dbReference type="EMBL" id="AHEV01000009">
    <property type="protein sequence ID" value="EJR43133.1"/>
    <property type="molecule type" value="Genomic_DNA"/>
</dbReference>
<evidence type="ECO:0000256" key="6">
    <source>
        <dbReference type="SAM" id="Phobius"/>
    </source>
</evidence>
<feature type="transmembrane region" description="Helical" evidence="6">
    <location>
        <begin position="80"/>
        <end position="100"/>
    </location>
</feature>
<keyword evidence="2" id="KW-0813">Transport</keyword>
<evidence type="ECO:0000313" key="13">
    <source>
        <dbReference type="Proteomes" id="UP000006976"/>
    </source>
</evidence>
<dbReference type="GO" id="GO:0005886">
    <property type="term" value="C:plasma membrane"/>
    <property type="evidence" value="ECO:0007669"/>
    <property type="project" value="UniProtKB-SubCell"/>
</dbReference>
<evidence type="ECO:0000256" key="3">
    <source>
        <dbReference type="ARBA" id="ARBA00022692"/>
    </source>
</evidence>
<protein>
    <submittedName>
        <fullName evidence="12">YQGE family putative transporter</fullName>
    </submittedName>
</protein>
<dbReference type="RefSeq" id="WP_002015154.1">
    <property type="nucleotide sequence ID" value="NZ_CM000719.1"/>
</dbReference>
<dbReference type="InterPro" id="IPR036259">
    <property type="entry name" value="MFS_trans_sf"/>
</dbReference>
<evidence type="ECO:0000256" key="2">
    <source>
        <dbReference type="ARBA" id="ARBA00022448"/>
    </source>
</evidence>
<dbReference type="Proteomes" id="UP000236165">
    <property type="component" value="Unassembled WGS sequence"/>
</dbReference>
<evidence type="ECO:0000256" key="5">
    <source>
        <dbReference type="ARBA" id="ARBA00023136"/>
    </source>
</evidence>
<dbReference type="HOGENOM" id="CLU_054389_0_0_9"/>
<reference evidence="11 15" key="3">
    <citation type="submission" date="2016-10" db="EMBL/GenBank/DDBJ databases">
        <title>Genome Sequence of Bacillus weihenstephanensis GM6LP.</title>
        <authorList>
            <person name="Poehlein A."/>
            <person name="Wemheuer F."/>
            <person name="Hollensteiner J."/>
            <person name="Wemheuer B."/>
        </authorList>
    </citation>
    <scope>NUCLEOTIDE SEQUENCE [LARGE SCALE GENOMIC DNA]</scope>
    <source>
        <strain evidence="11 15">GM6LP</strain>
    </source>
</reference>
<dbReference type="EMBL" id="MKZQ01000020">
    <property type="protein sequence ID" value="PJN71296.1"/>
    <property type="molecule type" value="Genomic_DNA"/>
</dbReference>